<dbReference type="EMBL" id="UFZL01000005">
    <property type="protein sequence ID" value="STE82225.1"/>
    <property type="molecule type" value="Genomic_DNA"/>
</dbReference>
<dbReference type="NCBIfam" id="NF007283">
    <property type="entry name" value="PRK09750.1"/>
    <property type="match status" value="1"/>
</dbReference>
<gene>
    <name evidence="3" type="primary">ydaC</name>
    <name evidence="2" type="ORF">NCTC10764_06302</name>
    <name evidence="3" type="ORF">NCTC9081_06093</name>
    <name evidence="1" type="ORF">P6223_004278</name>
</gene>
<evidence type="ECO:0000313" key="3">
    <source>
        <dbReference type="EMBL" id="STJ20509.1"/>
    </source>
</evidence>
<dbReference type="RefSeq" id="WP_001682066.1">
    <property type="nucleotide sequence ID" value="NZ_AP022815.1"/>
</dbReference>
<evidence type="ECO:0000313" key="2">
    <source>
        <dbReference type="EMBL" id="STE82225.1"/>
    </source>
</evidence>
<dbReference type="EMBL" id="ABLFQU030000053">
    <property type="protein sequence ID" value="EMM0027620.1"/>
    <property type="molecule type" value="Genomic_DNA"/>
</dbReference>
<accession>A0A0A0GSX1</accession>
<dbReference type="Proteomes" id="UP000255201">
    <property type="component" value="Unassembled WGS sequence"/>
</dbReference>
<dbReference type="Proteomes" id="UP000254716">
    <property type="component" value="Unassembled WGS sequence"/>
</dbReference>
<proteinExistence type="predicted"/>
<evidence type="ECO:0000313" key="1">
    <source>
        <dbReference type="EMBL" id="EMM0027620.1"/>
    </source>
</evidence>
<dbReference type="AlphaFoldDB" id="A0A0A0GSX1"/>
<dbReference type="Pfam" id="PF06688">
    <property type="entry name" value="DUF1187"/>
    <property type="match status" value="1"/>
</dbReference>
<sequence>MASAQATPFPYKYCIQATIEKPGGTPVSWIRFQNTPMTKQECEKLFSTEKEAGKSFTVKVGVTQFSCKENPPAPGE</sequence>
<reference evidence="1" key="2">
    <citation type="submission" date="2024-02" db="EMBL/GenBank/DDBJ databases">
        <authorList>
            <consortium name="Clinical and Environmental Microbiology Branch: Whole genome sequencing antimicrobial resistance pathogens in the healthcare setting"/>
        </authorList>
    </citation>
    <scope>NUCLEOTIDE SEQUENCE</scope>
    <source>
        <strain evidence="1">2023CK-00345</strain>
    </source>
</reference>
<organism evidence="3 4">
    <name type="scientific">Escherichia coli</name>
    <dbReference type="NCBI Taxonomy" id="562"/>
    <lineage>
        <taxon>Bacteria</taxon>
        <taxon>Pseudomonadati</taxon>
        <taxon>Pseudomonadota</taxon>
        <taxon>Gammaproteobacteria</taxon>
        <taxon>Enterobacterales</taxon>
        <taxon>Enterobacteriaceae</taxon>
        <taxon>Escherichia</taxon>
    </lineage>
</organism>
<evidence type="ECO:0000313" key="4">
    <source>
        <dbReference type="Proteomes" id="UP000254716"/>
    </source>
</evidence>
<dbReference type="InterPro" id="IPR009572">
    <property type="entry name" value="DUF1187"/>
</dbReference>
<name>A0A0A0GSX1_ECOLX</name>
<reference evidence="4 5" key="1">
    <citation type="submission" date="2018-06" db="EMBL/GenBank/DDBJ databases">
        <authorList>
            <consortium name="Pathogen Informatics"/>
            <person name="Doyle S."/>
        </authorList>
    </citation>
    <scope>NUCLEOTIDE SEQUENCE [LARGE SCALE GENOMIC DNA]</scope>
    <source>
        <strain evidence="2 5">NCTC10764</strain>
        <strain evidence="3 4">NCTC9081</strain>
    </source>
</reference>
<protein>
    <submittedName>
        <fullName evidence="1">DUF1187 family protein</fullName>
    </submittedName>
</protein>
<dbReference type="EMBL" id="UGCV01000008">
    <property type="protein sequence ID" value="STJ20509.1"/>
    <property type="molecule type" value="Genomic_DNA"/>
</dbReference>
<evidence type="ECO:0000313" key="5">
    <source>
        <dbReference type="Proteomes" id="UP000255201"/>
    </source>
</evidence>